<organism evidence="3 4">
    <name type="scientific">Pseudozobellia thermophila</name>
    <dbReference type="NCBI Taxonomy" id="192903"/>
    <lineage>
        <taxon>Bacteria</taxon>
        <taxon>Pseudomonadati</taxon>
        <taxon>Bacteroidota</taxon>
        <taxon>Flavobacteriia</taxon>
        <taxon>Flavobacteriales</taxon>
        <taxon>Flavobacteriaceae</taxon>
        <taxon>Pseudozobellia</taxon>
    </lineage>
</organism>
<evidence type="ECO:0000313" key="3">
    <source>
        <dbReference type="EMBL" id="SHJ76556.1"/>
    </source>
</evidence>
<feature type="domain" description="YHYH" evidence="2">
    <location>
        <begin position="239"/>
        <end position="316"/>
    </location>
</feature>
<feature type="compositionally biased region" description="Basic and acidic residues" evidence="1">
    <location>
        <begin position="213"/>
        <end position="229"/>
    </location>
</feature>
<dbReference type="AlphaFoldDB" id="A0A1M6LZD4"/>
<dbReference type="EMBL" id="FQYU01000008">
    <property type="protein sequence ID" value="SHJ76556.1"/>
    <property type="molecule type" value="Genomic_DNA"/>
</dbReference>
<dbReference type="OrthoDB" id="9796530at2"/>
<protein>
    <submittedName>
        <fullName evidence="3">YHYH protein</fullName>
    </submittedName>
</protein>
<keyword evidence="4" id="KW-1185">Reference proteome</keyword>
<evidence type="ECO:0000259" key="2">
    <source>
        <dbReference type="Pfam" id="PF14240"/>
    </source>
</evidence>
<evidence type="ECO:0000313" key="4">
    <source>
        <dbReference type="Proteomes" id="UP000184543"/>
    </source>
</evidence>
<dbReference type="STRING" id="192903.SAMN04488513_108110"/>
<evidence type="ECO:0000256" key="1">
    <source>
        <dbReference type="SAM" id="MobiDB-lite"/>
    </source>
</evidence>
<name>A0A1M6LZD4_9FLAO</name>
<dbReference type="Pfam" id="PF14240">
    <property type="entry name" value="YHYH"/>
    <property type="match status" value="1"/>
</dbReference>
<proteinExistence type="predicted"/>
<reference evidence="4" key="1">
    <citation type="submission" date="2016-11" db="EMBL/GenBank/DDBJ databases">
        <authorList>
            <person name="Varghese N."/>
            <person name="Submissions S."/>
        </authorList>
    </citation>
    <scope>NUCLEOTIDE SEQUENCE [LARGE SCALE GENOMIC DNA]</scope>
    <source>
        <strain evidence="4">DSM 19858</strain>
    </source>
</reference>
<dbReference type="Proteomes" id="UP000184543">
    <property type="component" value="Unassembled WGS sequence"/>
</dbReference>
<accession>A0A1M6LZD4</accession>
<dbReference type="InterPro" id="IPR025924">
    <property type="entry name" value="YHYH_dom"/>
</dbReference>
<gene>
    <name evidence="3" type="ORF">SAMN04488513_108110</name>
</gene>
<feature type="region of interest" description="Disordered" evidence="1">
    <location>
        <begin position="199"/>
        <end position="247"/>
    </location>
</feature>
<sequence length="365" mass="39392">MDHLNIIKMRRLSLYILSGILLLGSGIGCKSNKKNGNMQNDGPNREGVTEVDPDVFIKEGLVEPITKVEKTLSDGTVATCYKITTTSVPTEHPMGPWCPTHITDGPDKGGKWFENGELYDVDGAFIENMADFYSDATWKMYDEEGNIFVTQTLEDCENAANPNVGEEYENFCVECQPSFVSDVSITYYIPVTPVKLDTPDYFNRGARGGGRPPADRKGNGPPPDRKDHQGPPPGGGGGSVVGLALNGVNFDPPAPTSEILGAYTLAPMDDNGGHINPNTGYHYHAATGMTAKVEQADGHAALIGYALDGFPMFERLDENGNEPTDLDDCRGHTDDIRGYHYHVAAAGTNSFIGCFSGAQGTFEIN</sequence>